<keyword evidence="1" id="KW-1003">Cell membrane</keyword>
<evidence type="ECO:0000256" key="1">
    <source>
        <dbReference type="ARBA" id="ARBA00022475"/>
    </source>
</evidence>
<keyword evidence="5" id="KW-0378">Hydrolase</keyword>
<keyword evidence="3" id="KW-0645">Protease</keyword>
<keyword evidence="10" id="KW-1185">Reference proteome</keyword>
<evidence type="ECO:0000313" key="9">
    <source>
        <dbReference type="EMBL" id="AEE95709.1"/>
    </source>
</evidence>
<evidence type="ECO:0000256" key="4">
    <source>
        <dbReference type="ARBA" id="ARBA00022692"/>
    </source>
</evidence>
<evidence type="ECO:0000256" key="6">
    <source>
        <dbReference type="ARBA" id="ARBA00022989"/>
    </source>
</evidence>
<dbReference type="RefSeq" id="WP_013780142.1">
    <property type="nucleotide sequence ID" value="NC_015520.1"/>
</dbReference>
<keyword evidence="7 8" id="KW-0472">Membrane</keyword>
<dbReference type="AlphaFoldDB" id="F3ZYW4"/>
<dbReference type="KEGG" id="mas:Mahau_0496"/>
<dbReference type="eggNOG" id="COG4512">
    <property type="taxonomic scope" value="Bacteria"/>
</dbReference>
<protein>
    <submittedName>
        <fullName evidence="9">Accessory gene regulator B</fullName>
    </submittedName>
</protein>
<sequence length="206" mass="22255">MNVDDTAKRISYSFQKNLRLDEPSRQVIQYSLTMALAAALSAGLTAITGWLVGAFWPTIVAASSSAWLRNFSGGAHCSSAGRCAVAGAVSAPLLGLTALYGAKIMGNWNYALIALITIISLYIMFKYAPDEAPEKPIPARRKPVLHKRSMLWVMALGASSLLMTAHMPWLGVSIALGMLWQCFTLLPAGHGFVSSVDNLLSRWINI</sequence>
<feature type="transmembrane region" description="Helical" evidence="8">
    <location>
        <begin position="27"/>
        <end position="48"/>
    </location>
</feature>
<keyword evidence="6 8" id="KW-1133">Transmembrane helix</keyword>
<keyword evidence="2" id="KW-0673">Quorum sensing</keyword>
<evidence type="ECO:0000256" key="3">
    <source>
        <dbReference type="ARBA" id="ARBA00022670"/>
    </source>
</evidence>
<evidence type="ECO:0000256" key="5">
    <source>
        <dbReference type="ARBA" id="ARBA00022801"/>
    </source>
</evidence>
<evidence type="ECO:0000256" key="7">
    <source>
        <dbReference type="ARBA" id="ARBA00023136"/>
    </source>
</evidence>
<dbReference type="Proteomes" id="UP000008457">
    <property type="component" value="Chromosome"/>
</dbReference>
<evidence type="ECO:0000256" key="2">
    <source>
        <dbReference type="ARBA" id="ARBA00022654"/>
    </source>
</evidence>
<dbReference type="GO" id="GO:0006508">
    <property type="term" value="P:proteolysis"/>
    <property type="evidence" value="ECO:0007669"/>
    <property type="project" value="UniProtKB-KW"/>
</dbReference>
<reference evidence="9 10" key="2">
    <citation type="journal article" date="2011" name="Stand. Genomic Sci.">
        <title>Complete genome sequence of Mahella australiensis type strain (50-1 BON).</title>
        <authorList>
            <person name="Sikorski J."/>
            <person name="Teshima H."/>
            <person name="Nolan M."/>
            <person name="Lucas S."/>
            <person name="Hammon N."/>
            <person name="Deshpande S."/>
            <person name="Cheng J.F."/>
            <person name="Pitluck S."/>
            <person name="Liolios K."/>
            <person name="Pagani I."/>
            <person name="Ivanova N."/>
            <person name="Huntemann M."/>
            <person name="Mavromatis K."/>
            <person name="Ovchinikova G."/>
            <person name="Pati A."/>
            <person name="Tapia R."/>
            <person name="Han C."/>
            <person name="Goodwin L."/>
            <person name="Chen A."/>
            <person name="Palaniappan K."/>
            <person name="Land M."/>
            <person name="Hauser L."/>
            <person name="Ngatchou-Djao O.D."/>
            <person name="Rohde M."/>
            <person name="Pukall R."/>
            <person name="Spring S."/>
            <person name="Abt B."/>
            <person name="Goker M."/>
            <person name="Detter J.C."/>
            <person name="Woyke T."/>
            <person name="Bristow J."/>
            <person name="Markowitz V."/>
            <person name="Hugenholtz P."/>
            <person name="Eisen J.A."/>
            <person name="Kyrpides N.C."/>
            <person name="Klenk H.P."/>
            <person name="Lapidus A."/>
        </authorList>
    </citation>
    <scope>NUCLEOTIDE SEQUENCE [LARGE SCALE GENOMIC DNA]</scope>
    <source>
        <strain evidence="10">DSM 15567 / CIP 107919 / 50-1 BON</strain>
    </source>
</reference>
<dbReference type="InterPro" id="IPR006741">
    <property type="entry name" value="AgrB"/>
</dbReference>
<feature type="transmembrane region" description="Helical" evidence="8">
    <location>
        <begin position="149"/>
        <end position="172"/>
    </location>
</feature>
<dbReference type="Pfam" id="PF04647">
    <property type="entry name" value="AgrB"/>
    <property type="match status" value="1"/>
</dbReference>
<feature type="transmembrane region" description="Helical" evidence="8">
    <location>
        <begin position="83"/>
        <end position="102"/>
    </location>
</feature>
<dbReference type="HOGENOM" id="CLU_098969_0_1_9"/>
<dbReference type="GO" id="GO:0008233">
    <property type="term" value="F:peptidase activity"/>
    <property type="evidence" value="ECO:0007669"/>
    <property type="project" value="UniProtKB-KW"/>
</dbReference>
<dbReference type="EMBL" id="CP002360">
    <property type="protein sequence ID" value="AEE95709.1"/>
    <property type="molecule type" value="Genomic_DNA"/>
</dbReference>
<accession>F3ZYW4</accession>
<reference evidence="10" key="1">
    <citation type="submission" date="2010-11" db="EMBL/GenBank/DDBJ databases">
        <title>The complete genome of Mahella australiensis DSM 15567.</title>
        <authorList>
            <consortium name="US DOE Joint Genome Institute (JGI-PGF)"/>
            <person name="Lucas S."/>
            <person name="Copeland A."/>
            <person name="Lapidus A."/>
            <person name="Bruce D."/>
            <person name="Goodwin L."/>
            <person name="Pitluck S."/>
            <person name="Kyrpides N."/>
            <person name="Mavromatis K."/>
            <person name="Pagani I."/>
            <person name="Ivanova N."/>
            <person name="Teshima H."/>
            <person name="Brettin T."/>
            <person name="Detter J.C."/>
            <person name="Han C."/>
            <person name="Tapia R."/>
            <person name="Land M."/>
            <person name="Hauser L."/>
            <person name="Markowitz V."/>
            <person name="Cheng J.-F."/>
            <person name="Hugenholtz P."/>
            <person name="Woyke T."/>
            <person name="Wu D."/>
            <person name="Spring S."/>
            <person name="Pukall R."/>
            <person name="Steenblock K."/>
            <person name="Schneider S."/>
            <person name="Klenk H.-P."/>
            <person name="Eisen J.A."/>
        </authorList>
    </citation>
    <scope>NUCLEOTIDE SEQUENCE [LARGE SCALE GENOMIC DNA]</scope>
    <source>
        <strain evidence="10">DSM 15567 / CIP 107919 / 50-1 BON</strain>
    </source>
</reference>
<dbReference type="GO" id="GO:0009372">
    <property type="term" value="P:quorum sensing"/>
    <property type="evidence" value="ECO:0007669"/>
    <property type="project" value="UniProtKB-KW"/>
</dbReference>
<name>F3ZYW4_MAHA5</name>
<dbReference type="GO" id="GO:0016020">
    <property type="term" value="C:membrane"/>
    <property type="evidence" value="ECO:0007669"/>
    <property type="project" value="InterPro"/>
</dbReference>
<proteinExistence type="predicted"/>
<organism evidence="9 10">
    <name type="scientific">Mahella australiensis (strain DSM 15567 / CIP 107919 / 50-1 BON)</name>
    <dbReference type="NCBI Taxonomy" id="697281"/>
    <lineage>
        <taxon>Bacteria</taxon>
        <taxon>Bacillati</taxon>
        <taxon>Bacillota</taxon>
        <taxon>Clostridia</taxon>
        <taxon>Thermoanaerobacterales</taxon>
        <taxon>Thermoanaerobacterales Family IV. Incertae Sedis</taxon>
        <taxon>Mahella</taxon>
    </lineage>
</organism>
<dbReference type="STRING" id="697281.Mahau_0496"/>
<dbReference type="SMART" id="SM00793">
    <property type="entry name" value="AgrB"/>
    <property type="match status" value="1"/>
</dbReference>
<keyword evidence="4 8" id="KW-0812">Transmembrane</keyword>
<dbReference type="OrthoDB" id="2854767at2"/>
<evidence type="ECO:0000313" key="10">
    <source>
        <dbReference type="Proteomes" id="UP000008457"/>
    </source>
</evidence>
<gene>
    <name evidence="9" type="ordered locus">Mahau_0496</name>
</gene>
<feature type="transmembrane region" description="Helical" evidence="8">
    <location>
        <begin position="108"/>
        <end position="128"/>
    </location>
</feature>
<evidence type="ECO:0000256" key="8">
    <source>
        <dbReference type="SAM" id="Phobius"/>
    </source>
</evidence>